<keyword evidence="4 10" id="KW-0812">Transmembrane</keyword>
<dbReference type="EMBL" id="CAXAJV020001300">
    <property type="protein sequence ID" value="CAL7950603.1"/>
    <property type="molecule type" value="Genomic_DNA"/>
</dbReference>
<feature type="transmembrane region" description="Helical" evidence="10">
    <location>
        <begin position="413"/>
        <end position="435"/>
    </location>
</feature>
<proteinExistence type="predicted"/>
<evidence type="ECO:0000256" key="5">
    <source>
        <dbReference type="ARBA" id="ARBA00022725"/>
    </source>
</evidence>
<evidence type="ECO:0000313" key="12">
    <source>
        <dbReference type="Proteomes" id="UP001642520"/>
    </source>
</evidence>
<evidence type="ECO:0000256" key="9">
    <source>
        <dbReference type="ARBA" id="ARBA00023224"/>
    </source>
</evidence>
<gene>
    <name evidence="11" type="ORF">XYLVIOL_LOCUS10057</name>
</gene>
<keyword evidence="8" id="KW-0675">Receptor</keyword>
<evidence type="ECO:0000256" key="10">
    <source>
        <dbReference type="SAM" id="Phobius"/>
    </source>
</evidence>
<sequence length="657" mass="76265">MFCEVMDLLLNVENEDEFCDNIYITMGMGIGCHKMCSAILSRKNIIVMVDMLESEPFQPETEEEIKIRNRCIKQVRLNAIRYAVLISLTVMSVIIGGYFKTERNSLPYRLWLPYNYTSLCVHTFVYVQEIMSLLIGATSHAAVDTLVWGLLMYTHNQMEIFECRLKKIERNEKEIVKLCVRYHNHIYRFAEILNDEFKMLMFSQTATSILVICIRLYILTEMEATPERVLEALCFACAILSQIYIFCWYGNEVTLKSLAIPDMIFNIDWTVLDKTVKRDLLIIMMRAMSPIEMTSGHVVTMTLQSFGVPSLSSPLKEFAYTIYCYYVLLVINMATFCVYMDLVINVETEDEFCTNFYITMGMTAACHKIHIMLINRKNIVVLTKMLESEPFRPETKEESEIREKCDQQARSNAISFAILAELAVTGLSLSGVFKAEKYTLPYRVWLPYNYTSSPVYSFLYVQQVISMAIAAMIHVAVDNFIWGLLMYTYSQIEILECRLKRINEKNVTKQCVRYHNLIYRFATMLNEEFKTVIFIQFATSIVTICMRLYILTIMEITPVKIFETVFLSSTILVQIYIFCWYGNEVKLKSLDISNIIFQLDWTLFDRTTKRDLLMIMMRAMSPIEITSVHVVTVNLESFGVLLKASYSAYSLLQNSQG</sequence>
<evidence type="ECO:0000256" key="8">
    <source>
        <dbReference type="ARBA" id="ARBA00023170"/>
    </source>
</evidence>
<keyword evidence="3" id="KW-0716">Sensory transduction</keyword>
<keyword evidence="12" id="KW-1185">Reference proteome</keyword>
<evidence type="ECO:0000256" key="2">
    <source>
        <dbReference type="ARBA" id="ARBA00022475"/>
    </source>
</evidence>
<evidence type="ECO:0000256" key="7">
    <source>
        <dbReference type="ARBA" id="ARBA00023136"/>
    </source>
</evidence>
<feature type="transmembrane region" description="Helical" evidence="10">
    <location>
        <begin position="323"/>
        <end position="344"/>
    </location>
</feature>
<keyword evidence="2" id="KW-1003">Cell membrane</keyword>
<feature type="transmembrane region" description="Helical" evidence="10">
    <location>
        <begin position="79"/>
        <end position="99"/>
    </location>
</feature>
<evidence type="ECO:0000256" key="6">
    <source>
        <dbReference type="ARBA" id="ARBA00022989"/>
    </source>
</evidence>
<keyword evidence="7 10" id="KW-0472">Membrane</keyword>
<feature type="transmembrane region" description="Helical" evidence="10">
    <location>
        <begin position="230"/>
        <end position="249"/>
    </location>
</feature>
<name>A0ABP1PDG7_XYLVO</name>
<evidence type="ECO:0000313" key="11">
    <source>
        <dbReference type="EMBL" id="CAL7950603.1"/>
    </source>
</evidence>
<protein>
    <recommendedName>
        <fullName evidence="13">Odorant receptor</fullName>
    </recommendedName>
</protein>
<evidence type="ECO:0000256" key="1">
    <source>
        <dbReference type="ARBA" id="ARBA00004651"/>
    </source>
</evidence>
<evidence type="ECO:0000256" key="4">
    <source>
        <dbReference type="ARBA" id="ARBA00022692"/>
    </source>
</evidence>
<dbReference type="Proteomes" id="UP001642520">
    <property type="component" value="Unassembled WGS sequence"/>
</dbReference>
<comment type="subcellular location">
    <subcellularLocation>
        <location evidence="1">Cell membrane</location>
        <topology evidence="1">Multi-pass membrane protein</topology>
    </subcellularLocation>
</comment>
<feature type="transmembrane region" description="Helical" evidence="10">
    <location>
        <begin position="455"/>
        <end position="477"/>
    </location>
</feature>
<dbReference type="PANTHER" id="PTHR21137:SF3">
    <property type="entry name" value="ODORANT RECEPTOR 30A-RELATED"/>
    <property type="match status" value="1"/>
</dbReference>
<comment type="caution">
    <text evidence="11">The sequence shown here is derived from an EMBL/GenBank/DDBJ whole genome shotgun (WGS) entry which is preliminary data.</text>
</comment>
<accession>A0ABP1PDG7</accession>
<feature type="transmembrane region" description="Helical" evidence="10">
    <location>
        <begin position="130"/>
        <end position="151"/>
    </location>
</feature>
<feature type="transmembrane region" description="Helical" evidence="10">
    <location>
        <begin position="356"/>
        <end position="375"/>
    </location>
</feature>
<organism evidence="11 12">
    <name type="scientific">Xylocopa violacea</name>
    <name type="common">Violet carpenter bee</name>
    <name type="synonym">Apis violacea</name>
    <dbReference type="NCBI Taxonomy" id="135666"/>
    <lineage>
        <taxon>Eukaryota</taxon>
        <taxon>Metazoa</taxon>
        <taxon>Ecdysozoa</taxon>
        <taxon>Arthropoda</taxon>
        <taxon>Hexapoda</taxon>
        <taxon>Insecta</taxon>
        <taxon>Pterygota</taxon>
        <taxon>Neoptera</taxon>
        <taxon>Endopterygota</taxon>
        <taxon>Hymenoptera</taxon>
        <taxon>Apocrita</taxon>
        <taxon>Aculeata</taxon>
        <taxon>Apoidea</taxon>
        <taxon>Anthophila</taxon>
        <taxon>Apidae</taxon>
        <taxon>Xylocopa</taxon>
        <taxon>Xylocopa</taxon>
    </lineage>
</organism>
<feature type="transmembrane region" description="Helical" evidence="10">
    <location>
        <begin position="199"/>
        <end position="218"/>
    </location>
</feature>
<evidence type="ECO:0008006" key="13">
    <source>
        <dbReference type="Google" id="ProtNLM"/>
    </source>
</evidence>
<keyword evidence="9" id="KW-0807">Transducer</keyword>
<dbReference type="PANTHER" id="PTHR21137">
    <property type="entry name" value="ODORANT RECEPTOR"/>
    <property type="match status" value="1"/>
</dbReference>
<dbReference type="InterPro" id="IPR004117">
    <property type="entry name" value="7tm6_olfct_rcpt"/>
</dbReference>
<keyword evidence="5" id="KW-0552">Olfaction</keyword>
<keyword evidence="6 10" id="KW-1133">Transmembrane helix</keyword>
<dbReference type="Pfam" id="PF02949">
    <property type="entry name" value="7tm_6"/>
    <property type="match status" value="2"/>
</dbReference>
<feature type="transmembrane region" description="Helical" evidence="10">
    <location>
        <begin position="561"/>
        <end position="581"/>
    </location>
</feature>
<feature type="transmembrane region" description="Helical" evidence="10">
    <location>
        <begin position="529"/>
        <end position="549"/>
    </location>
</feature>
<evidence type="ECO:0000256" key="3">
    <source>
        <dbReference type="ARBA" id="ARBA00022606"/>
    </source>
</evidence>
<reference evidence="11 12" key="1">
    <citation type="submission" date="2024-08" db="EMBL/GenBank/DDBJ databases">
        <authorList>
            <person name="Will J Nash"/>
            <person name="Angela Man"/>
            <person name="Seanna McTaggart"/>
            <person name="Kendall Baker"/>
            <person name="Tom Barker"/>
            <person name="Leah Catchpole"/>
            <person name="Alex Durrant"/>
            <person name="Karim Gharbi"/>
            <person name="Naomi Irish"/>
            <person name="Gemy Kaithakottil"/>
            <person name="Debby Ku"/>
            <person name="Aaliyah Providence"/>
            <person name="Felix Shaw"/>
            <person name="David Swarbreck"/>
            <person name="Chris Watkins"/>
            <person name="Ann M. McCartney"/>
            <person name="Giulio Formenti"/>
            <person name="Alice Mouton"/>
            <person name="Noel Vella"/>
            <person name="Bjorn M von Reumont"/>
            <person name="Adriana Vella"/>
            <person name="Wilfried Haerty"/>
        </authorList>
    </citation>
    <scope>NUCLEOTIDE SEQUENCE [LARGE SCALE GENOMIC DNA]</scope>
</reference>